<proteinExistence type="predicted"/>
<dbReference type="AlphaFoldDB" id="A0AAE1XJ11"/>
<reference evidence="1" key="1">
    <citation type="submission" date="2020-06" db="EMBL/GenBank/DDBJ databases">
        <authorList>
            <person name="Li T."/>
            <person name="Hu X."/>
            <person name="Zhang T."/>
            <person name="Song X."/>
            <person name="Zhang H."/>
            <person name="Dai N."/>
            <person name="Sheng W."/>
            <person name="Hou X."/>
            <person name="Wei L."/>
        </authorList>
    </citation>
    <scope>NUCLEOTIDE SEQUENCE</scope>
    <source>
        <strain evidence="1">3651</strain>
        <tissue evidence="1">Leaf</tissue>
    </source>
</reference>
<name>A0AAE1XJ11_9LAMI</name>
<dbReference type="Proteomes" id="UP001293254">
    <property type="component" value="Unassembled WGS sequence"/>
</dbReference>
<gene>
    <name evidence="1" type="ORF">Salat_2934700</name>
</gene>
<comment type="caution">
    <text evidence="1">The sequence shown here is derived from an EMBL/GenBank/DDBJ whole genome shotgun (WGS) entry which is preliminary data.</text>
</comment>
<accession>A0AAE1XJ11</accession>
<organism evidence="1 2">
    <name type="scientific">Sesamum alatum</name>
    <dbReference type="NCBI Taxonomy" id="300844"/>
    <lineage>
        <taxon>Eukaryota</taxon>
        <taxon>Viridiplantae</taxon>
        <taxon>Streptophyta</taxon>
        <taxon>Embryophyta</taxon>
        <taxon>Tracheophyta</taxon>
        <taxon>Spermatophyta</taxon>
        <taxon>Magnoliopsida</taxon>
        <taxon>eudicotyledons</taxon>
        <taxon>Gunneridae</taxon>
        <taxon>Pentapetalae</taxon>
        <taxon>asterids</taxon>
        <taxon>lamiids</taxon>
        <taxon>Lamiales</taxon>
        <taxon>Pedaliaceae</taxon>
        <taxon>Sesamum</taxon>
    </lineage>
</organism>
<evidence type="ECO:0000313" key="1">
    <source>
        <dbReference type="EMBL" id="KAK4412875.1"/>
    </source>
</evidence>
<dbReference type="EMBL" id="JACGWO010000013">
    <property type="protein sequence ID" value="KAK4412875.1"/>
    <property type="molecule type" value="Genomic_DNA"/>
</dbReference>
<sequence length="216" mass="24196">MGRFQNVLMEKLEKSPYKDIQFGSKSYRKVLQLYMKPEGKSSVPCYTRQKLSLVSLNLGISSEVDSEGPNNAIQSVARETGSANAPNKSDWSCFHSSVKWISNSFSSQLLSLPRLRQSAMHLLKPENMQPNNQCHGLMLHYLAHLPCSHACKILQSILRRRGGRIDLPTNMLMAQSSNTGIDAKDLNGGEMIKQEGAMQAILHYVLVARTNHLNLR</sequence>
<evidence type="ECO:0000313" key="2">
    <source>
        <dbReference type="Proteomes" id="UP001293254"/>
    </source>
</evidence>
<keyword evidence="2" id="KW-1185">Reference proteome</keyword>
<reference evidence="1" key="2">
    <citation type="journal article" date="2024" name="Plant">
        <title>Genomic evolution and insights into agronomic trait innovations of Sesamum species.</title>
        <authorList>
            <person name="Miao H."/>
            <person name="Wang L."/>
            <person name="Qu L."/>
            <person name="Liu H."/>
            <person name="Sun Y."/>
            <person name="Le M."/>
            <person name="Wang Q."/>
            <person name="Wei S."/>
            <person name="Zheng Y."/>
            <person name="Lin W."/>
            <person name="Duan Y."/>
            <person name="Cao H."/>
            <person name="Xiong S."/>
            <person name="Wang X."/>
            <person name="Wei L."/>
            <person name="Li C."/>
            <person name="Ma Q."/>
            <person name="Ju M."/>
            <person name="Zhao R."/>
            <person name="Li G."/>
            <person name="Mu C."/>
            <person name="Tian Q."/>
            <person name="Mei H."/>
            <person name="Zhang T."/>
            <person name="Gao T."/>
            <person name="Zhang H."/>
        </authorList>
    </citation>
    <scope>NUCLEOTIDE SEQUENCE</scope>
    <source>
        <strain evidence="1">3651</strain>
    </source>
</reference>
<protein>
    <submittedName>
        <fullName evidence="1">Uncharacterized protein</fullName>
    </submittedName>
</protein>